<keyword evidence="9" id="KW-1185">Reference proteome</keyword>
<evidence type="ECO:0000313" key="8">
    <source>
        <dbReference type="EMBL" id="EGC30633.1"/>
    </source>
</evidence>
<dbReference type="SUPFAM" id="SSF52540">
    <property type="entry name" value="P-loop containing nucleoside triphosphate hydrolases"/>
    <property type="match status" value="1"/>
</dbReference>
<feature type="compositionally biased region" description="Low complexity" evidence="5">
    <location>
        <begin position="896"/>
        <end position="913"/>
    </location>
</feature>
<dbReference type="CDD" id="cd18042">
    <property type="entry name" value="DEXXQc_SETX"/>
    <property type="match status" value="1"/>
</dbReference>
<dbReference type="KEGG" id="dpp:DICPUDRAFT_50668"/>
<dbReference type="InterPro" id="IPR027417">
    <property type="entry name" value="P-loop_NTPase"/>
</dbReference>
<keyword evidence="3" id="KW-0347">Helicase</keyword>
<dbReference type="VEuPathDB" id="AmoebaDB:DICPUDRAFT_50668"/>
<feature type="domain" description="DNA2/NAM7 helicase-like C-terminal" evidence="7">
    <location>
        <begin position="606"/>
        <end position="795"/>
    </location>
</feature>
<dbReference type="InterPro" id="IPR047187">
    <property type="entry name" value="SF1_C_Upf1"/>
</dbReference>
<evidence type="ECO:0000256" key="4">
    <source>
        <dbReference type="ARBA" id="ARBA00022840"/>
    </source>
</evidence>
<evidence type="ECO:0000256" key="1">
    <source>
        <dbReference type="ARBA" id="ARBA00022741"/>
    </source>
</evidence>
<evidence type="ECO:0000313" key="9">
    <source>
        <dbReference type="Proteomes" id="UP000001064"/>
    </source>
</evidence>
<keyword evidence="4" id="KW-0067">ATP-binding</keyword>
<dbReference type="STRING" id="5786.F0ZZK1"/>
<accession>F0ZZK1</accession>
<dbReference type="Gene3D" id="3.40.50.300">
    <property type="entry name" value="P-loop containing nucleotide triphosphate hydrolases"/>
    <property type="match status" value="2"/>
</dbReference>
<name>F0ZZK1_DICPU</name>
<dbReference type="InParanoid" id="F0ZZK1"/>
<proteinExistence type="predicted"/>
<sequence>MATDTVSASEDIETIERKEEKKLTYDQILEQFYKHILTWNAADLQPKRKELKKVKVSFDDEKDYVSTFEPLLFEECRAQLERSIEEGEKDDTSEPCLSRVRYISEANDFLIVGLVMSEGVNVFQFHDNDLIMISLHHPLVVFGMDENEEITDDEDTAATSAATHVPADSIKTTTASEDIDDPNKTIEDAERKKKKVIPPSKTPITDQNRTLHLIGTVEHLENGGIKAKFYLKGIKSERARQCGLLLRYEIDWWTTKLCNLSTLQREYVALYSTSQSGFMKTLLLRDEDDNQGIVMKIPPLLHQQFETSFNHSQLGALTSALEGNNITLIQGPPGTGKTHLIIGLISVLLHSTIVPKNPPQERIDFSIREELTTEEKKDDWNISQPWFNKGFFHIRDNFELIDYDFEERDQKRKRDLWRKLRDTGSVKGLQKKRRILLCAPSNGAVDEIVSRLLRDGLLNAEGKKYNPNLVRVGPGSHVDVEQVSLDFMVRCRQQLMNSNSAIPSSSASTAQATSGSSRSNQDSSSIRTMILDEADIVATTLSFSGSSLLTKMIGGFDIVIIDEAAQAVETSTLIPIQHQCKKVVLVGDPKQLPATIISPLAIQHSYDQSLFQRLQEKNKPHMLDTQYRMHSIIRKFPSKHFYDDLLQDGPNIPSRAAHYHSNPFLGPLVFYDLSWSVETKPGGGSVCNMEEIKMAYFLYQHIIKEYPEEDFSGRIGIISPYRQQVLQLREAFKNYPGVSIDTVDGFQGREREIIIFSCVRAPAEKGSGIGFLSDVRRMNVALTRPRCSLIIMGNVKALSVNKDWNDLIVHAQDLGCLVPVKQEPSIEVLIPTFTNKVLYDQLSVEGKELIIDAPLTEEEMAKVKKTNEKIKKKQAQKAANKQKKENNKKRKKNELDNQNNIEENNNNDNSNSNLEEKEKEIETTTTTTTTTSNKRGKK</sequence>
<dbReference type="GO" id="GO:0016787">
    <property type="term" value="F:hydrolase activity"/>
    <property type="evidence" value="ECO:0007669"/>
    <property type="project" value="UniProtKB-KW"/>
</dbReference>
<evidence type="ECO:0000256" key="5">
    <source>
        <dbReference type="SAM" id="MobiDB-lite"/>
    </source>
</evidence>
<keyword evidence="1" id="KW-0547">Nucleotide-binding</keyword>
<dbReference type="Pfam" id="PF13087">
    <property type="entry name" value="AAA_12"/>
    <property type="match status" value="1"/>
</dbReference>
<dbReference type="AlphaFoldDB" id="F0ZZK1"/>
<dbReference type="GO" id="GO:0005694">
    <property type="term" value="C:chromosome"/>
    <property type="evidence" value="ECO:0007669"/>
    <property type="project" value="UniProtKB-ARBA"/>
</dbReference>
<keyword evidence="2" id="KW-0378">Hydrolase</keyword>
<evidence type="ECO:0000256" key="3">
    <source>
        <dbReference type="ARBA" id="ARBA00022806"/>
    </source>
</evidence>
<dbReference type="GO" id="GO:0004386">
    <property type="term" value="F:helicase activity"/>
    <property type="evidence" value="ECO:0007669"/>
    <property type="project" value="UniProtKB-KW"/>
</dbReference>
<evidence type="ECO:0000256" key="2">
    <source>
        <dbReference type="ARBA" id="ARBA00022801"/>
    </source>
</evidence>
<evidence type="ECO:0008006" key="10">
    <source>
        <dbReference type="Google" id="ProtNLM"/>
    </source>
</evidence>
<reference evidence="9" key="1">
    <citation type="journal article" date="2011" name="Genome Biol.">
        <title>Comparative genomics of the social amoebae Dictyostelium discoideum and Dictyostelium purpureum.</title>
        <authorList>
            <consortium name="US DOE Joint Genome Institute (JGI-PGF)"/>
            <person name="Sucgang R."/>
            <person name="Kuo A."/>
            <person name="Tian X."/>
            <person name="Salerno W."/>
            <person name="Parikh A."/>
            <person name="Feasley C.L."/>
            <person name="Dalin E."/>
            <person name="Tu H."/>
            <person name="Huang E."/>
            <person name="Barry K."/>
            <person name="Lindquist E."/>
            <person name="Shapiro H."/>
            <person name="Bruce D."/>
            <person name="Schmutz J."/>
            <person name="Salamov A."/>
            <person name="Fey P."/>
            <person name="Gaudet P."/>
            <person name="Anjard C."/>
            <person name="Babu M.M."/>
            <person name="Basu S."/>
            <person name="Bushmanova Y."/>
            <person name="van der Wel H."/>
            <person name="Katoh-Kurasawa M."/>
            <person name="Dinh C."/>
            <person name="Coutinho P.M."/>
            <person name="Saito T."/>
            <person name="Elias M."/>
            <person name="Schaap P."/>
            <person name="Kay R.R."/>
            <person name="Henrissat B."/>
            <person name="Eichinger L."/>
            <person name="Rivero F."/>
            <person name="Putnam N.H."/>
            <person name="West C.M."/>
            <person name="Loomis W.F."/>
            <person name="Chisholm R.L."/>
            <person name="Shaulsky G."/>
            <person name="Strassmann J.E."/>
            <person name="Queller D.C."/>
            <person name="Kuspa A."/>
            <person name="Grigoriev I.V."/>
        </authorList>
    </citation>
    <scope>NUCLEOTIDE SEQUENCE [LARGE SCALE GENOMIC DNA]</scope>
    <source>
        <strain evidence="9">QSDP1</strain>
    </source>
</reference>
<dbReference type="InterPro" id="IPR041677">
    <property type="entry name" value="DNA2/NAM7_AAA_11"/>
</dbReference>
<dbReference type="Pfam" id="PF13086">
    <property type="entry name" value="AAA_11"/>
    <property type="match status" value="1"/>
</dbReference>
<dbReference type="GO" id="GO:0006369">
    <property type="term" value="P:termination of RNA polymerase II transcription"/>
    <property type="evidence" value="ECO:0000318"/>
    <property type="project" value="GO_Central"/>
</dbReference>
<dbReference type="GO" id="GO:0003723">
    <property type="term" value="F:RNA binding"/>
    <property type="evidence" value="ECO:0000318"/>
    <property type="project" value="GO_Central"/>
</dbReference>
<dbReference type="RefSeq" id="XP_003292839.1">
    <property type="nucleotide sequence ID" value="XM_003292791.1"/>
</dbReference>
<dbReference type="InterPro" id="IPR045055">
    <property type="entry name" value="DNA2/NAM7-like"/>
</dbReference>
<dbReference type="PANTHER" id="PTHR10887:SF495">
    <property type="entry name" value="HELICASE SENATAXIN ISOFORM X1-RELATED"/>
    <property type="match status" value="1"/>
</dbReference>
<evidence type="ECO:0000259" key="6">
    <source>
        <dbReference type="Pfam" id="PF13086"/>
    </source>
</evidence>
<dbReference type="GO" id="GO:0001147">
    <property type="term" value="F:transcription termination site sequence-specific DNA binding"/>
    <property type="evidence" value="ECO:0000318"/>
    <property type="project" value="GO_Central"/>
</dbReference>
<evidence type="ECO:0000259" key="7">
    <source>
        <dbReference type="Pfam" id="PF13087"/>
    </source>
</evidence>
<feature type="region of interest" description="Disordered" evidence="5">
    <location>
        <begin position="500"/>
        <end position="524"/>
    </location>
</feature>
<dbReference type="GO" id="GO:0016604">
    <property type="term" value="C:nuclear body"/>
    <property type="evidence" value="ECO:0000318"/>
    <property type="project" value="GO_Central"/>
</dbReference>
<dbReference type="OMA" id="DWWTTKL"/>
<gene>
    <name evidence="8" type="ORF">DICPUDRAFT_50668</name>
</gene>
<dbReference type="PANTHER" id="PTHR10887">
    <property type="entry name" value="DNA2/NAM7 HELICASE FAMILY"/>
    <property type="match status" value="1"/>
</dbReference>
<feature type="domain" description="DNA2/NAM7 helicase helicase" evidence="6">
    <location>
        <begin position="510"/>
        <end position="598"/>
    </location>
</feature>
<organism evidence="8 9">
    <name type="scientific">Dictyostelium purpureum</name>
    <name type="common">Slime mold</name>
    <dbReference type="NCBI Taxonomy" id="5786"/>
    <lineage>
        <taxon>Eukaryota</taxon>
        <taxon>Amoebozoa</taxon>
        <taxon>Evosea</taxon>
        <taxon>Eumycetozoa</taxon>
        <taxon>Dictyostelia</taxon>
        <taxon>Dictyosteliales</taxon>
        <taxon>Dictyosteliaceae</taxon>
        <taxon>Dictyostelium</taxon>
    </lineage>
</organism>
<dbReference type="GO" id="GO:0005524">
    <property type="term" value="F:ATP binding"/>
    <property type="evidence" value="ECO:0007669"/>
    <property type="project" value="UniProtKB-KW"/>
</dbReference>
<dbReference type="CDD" id="cd18808">
    <property type="entry name" value="SF1_C_Upf1"/>
    <property type="match status" value="1"/>
</dbReference>
<dbReference type="eggNOG" id="KOG1801">
    <property type="taxonomic scope" value="Eukaryota"/>
</dbReference>
<protein>
    <recommendedName>
        <fullName evidence="10">AAA+ ATPase domain-containing protein</fullName>
    </recommendedName>
</protein>
<dbReference type="InterPro" id="IPR041679">
    <property type="entry name" value="DNA2/NAM7-like_C"/>
</dbReference>
<dbReference type="FunFam" id="3.40.50.300:FF:000326">
    <property type="entry name" value="P-loop containing nucleoside triphosphate hydrolase"/>
    <property type="match status" value="1"/>
</dbReference>
<feature type="compositionally biased region" description="Low complexity" evidence="5">
    <location>
        <begin position="923"/>
        <end position="938"/>
    </location>
</feature>
<dbReference type="EMBL" id="GL871313">
    <property type="protein sequence ID" value="EGC30633.1"/>
    <property type="molecule type" value="Genomic_DNA"/>
</dbReference>
<dbReference type="Proteomes" id="UP000001064">
    <property type="component" value="Unassembled WGS sequence"/>
</dbReference>
<feature type="region of interest" description="Disordered" evidence="5">
    <location>
        <begin position="864"/>
        <end position="938"/>
    </location>
</feature>
<dbReference type="GeneID" id="10509022"/>
<dbReference type="OrthoDB" id="6513042at2759"/>